<evidence type="ECO:0000256" key="7">
    <source>
        <dbReference type="SAM" id="Phobius"/>
    </source>
</evidence>
<evidence type="ECO:0000256" key="6">
    <source>
        <dbReference type="ARBA" id="ARBA00023136"/>
    </source>
</evidence>
<keyword evidence="5 7" id="KW-1133">Transmembrane helix</keyword>
<dbReference type="PROSITE" id="PS51257">
    <property type="entry name" value="PROKAR_LIPOPROTEIN"/>
    <property type="match status" value="1"/>
</dbReference>
<evidence type="ECO:0000256" key="1">
    <source>
        <dbReference type="ARBA" id="ARBA00004651"/>
    </source>
</evidence>
<sequence>MSEYLKKTWVVCLLASVSCFLWGSAFPGVKIGYEWFQIASGETAAQILFAGCRFFLAGILVIFFGSFTSGKLLKPAGAEWKHAALISLFQTILQYILFYIGLANTTGTKASIIVGSNVFIVILTASLIFRQEKLTREKILGCVIGFAGVVLINLTPGGMVLAMSFGGEGLVLLSTVAYAFSSVIMKKYSKTDNPVMLSGYQFFIGGIVMMAVGFCMGGRITVFSAKAALMLLYLAFASAMAYTIWSQLLKYNPVSRVAVFCFMTPVFGVLLSTVLLHESEQVSLVQGGAALILITVGIVISHREQKEPDRC</sequence>
<dbReference type="SUPFAM" id="SSF103481">
    <property type="entry name" value="Multidrug resistance efflux transporter EmrE"/>
    <property type="match status" value="2"/>
</dbReference>
<gene>
    <name evidence="9" type="ORF">EV212_10370</name>
</gene>
<evidence type="ECO:0000256" key="4">
    <source>
        <dbReference type="ARBA" id="ARBA00022692"/>
    </source>
</evidence>
<proteinExistence type="inferred from homology"/>
<dbReference type="PANTHER" id="PTHR32322:SF18">
    <property type="entry name" value="S-ADENOSYLMETHIONINE_S-ADENOSYLHOMOCYSTEINE TRANSPORTER"/>
    <property type="match status" value="1"/>
</dbReference>
<comment type="similarity">
    <text evidence="2">Belongs to the EamA transporter family.</text>
</comment>
<dbReference type="AlphaFoldDB" id="A0A4R2LGT7"/>
<keyword evidence="3" id="KW-1003">Cell membrane</keyword>
<dbReference type="OrthoDB" id="3190463at2"/>
<name>A0A4R2LGT7_9FIRM</name>
<protein>
    <submittedName>
        <fullName evidence="9">Drug/metabolite transporter (DMT)-like permease</fullName>
    </submittedName>
</protein>
<feature type="transmembrane region" description="Helical" evidence="7">
    <location>
        <begin position="282"/>
        <end position="300"/>
    </location>
</feature>
<keyword evidence="10" id="KW-1185">Reference proteome</keyword>
<dbReference type="Pfam" id="PF00892">
    <property type="entry name" value="EamA"/>
    <property type="match status" value="2"/>
</dbReference>
<feature type="transmembrane region" description="Helical" evidence="7">
    <location>
        <begin position="43"/>
        <end position="64"/>
    </location>
</feature>
<keyword evidence="6 7" id="KW-0472">Membrane</keyword>
<dbReference type="PANTHER" id="PTHR32322">
    <property type="entry name" value="INNER MEMBRANE TRANSPORTER"/>
    <property type="match status" value="1"/>
</dbReference>
<evidence type="ECO:0000256" key="5">
    <source>
        <dbReference type="ARBA" id="ARBA00022989"/>
    </source>
</evidence>
<evidence type="ECO:0000313" key="10">
    <source>
        <dbReference type="Proteomes" id="UP000295711"/>
    </source>
</evidence>
<feature type="transmembrane region" description="Helical" evidence="7">
    <location>
        <begin position="110"/>
        <end position="129"/>
    </location>
</feature>
<feature type="domain" description="EamA" evidence="8">
    <location>
        <begin position="12"/>
        <end position="153"/>
    </location>
</feature>
<feature type="transmembrane region" description="Helical" evidence="7">
    <location>
        <begin position="227"/>
        <end position="245"/>
    </location>
</feature>
<feature type="domain" description="EamA" evidence="8">
    <location>
        <begin position="167"/>
        <end position="299"/>
    </location>
</feature>
<dbReference type="InterPro" id="IPR000620">
    <property type="entry name" value="EamA_dom"/>
</dbReference>
<comment type="subcellular location">
    <subcellularLocation>
        <location evidence="1">Cell membrane</location>
        <topology evidence="1">Multi-pass membrane protein</topology>
    </subcellularLocation>
</comment>
<feature type="transmembrane region" description="Helical" evidence="7">
    <location>
        <begin position="141"/>
        <end position="163"/>
    </location>
</feature>
<evidence type="ECO:0000259" key="8">
    <source>
        <dbReference type="Pfam" id="PF00892"/>
    </source>
</evidence>
<feature type="transmembrane region" description="Helical" evidence="7">
    <location>
        <begin position="257"/>
        <end position="276"/>
    </location>
</feature>
<dbReference type="EMBL" id="SLXA01000003">
    <property type="protein sequence ID" value="TCO85349.1"/>
    <property type="molecule type" value="Genomic_DNA"/>
</dbReference>
<dbReference type="InterPro" id="IPR050638">
    <property type="entry name" value="AA-Vitamin_Transporters"/>
</dbReference>
<evidence type="ECO:0000256" key="3">
    <source>
        <dbReference type="ARBA" id="ARBA00022475"/>
    </source>
</evidence>
<dbReference type="GO" id="GO:0005886">
    <property type="term" value="C:plasma membrane"/>
    <property type="evidence" value="ECO:0007669"/>
    <property type="project" value="UniProtKB-SubCell"/>
</dbReference>
<feature type="transmembrane region" description="Helical" evidence="7">
    <location>
        <begin position="85"/>
        <end position="104"/>
    </location>
</feature>
<reference evidence="9 10" key="1">
    <citation type="submission" date="2019-03" db="EMBL/GenBank/DDBJ databases">
        <title>Genomic Encyclopedia of Type Strains, Phase IV (KMG-IV): sequencing the most valuable type-strain genomes for metagenomic binning, comparative biology and taxonomic classification.</title>
        <authorList>
            <person name="Goeker M."/>
        </authorList>
    </citation>
    <scope>NUCLEOTIDE SEQUENCE [LARGE SCALE GENOMIC DNA]</scope>
    <source>
        <strain evidence="9 10">DSM 28559</strain>
    </source>
</reference>
<dbReference type="RefSeq" id="WP_132089514.1">
    <property type="nucleotide sequence ID" value="NZ_SLXA01000003.1"/>
</dbReference>
<evidence type="ECO:0000313" key="9">
    <source>
        <dbReference type="EMBL" id="TCO85349.1"/>
    </source>
</evidence>
<dbReference type="InterPro" id="IPR037185">
    <property type="entry name" value="EmrE-like"/>
</dbReference>
<keyword evidence="4 7" id="KW-0812">Transmembrane</keyword>
<feature type="transmembrane region" description="Helical" evidence="7">
    <location>
        <begin position="200"/>
        <end position="221"/>
    </location>
</feature>
<organism evidence="9 10">
    <name type="scientific">Frisingicoccus caecimuris</name>
    <dbReference type="NCBI Taxonomy" id="1796636"/>
    <lineage>
        <taxon>Bacteria</taxon>
        <taxon>Bacillati</taxon>
        <taxon>Bacillota</taxon>
        <taxon>Clostridia</taxon>
        <taxon>Lachnospirales</taxon>
        <taxon>Lachnospiraceae</taxon>
        <taxon>Frisingicoccus</taxon>
    </lineage>
</organism>
<evidence type="ECO:0000256" key="2">
    <source>
        <dbReference type="ARBA" id="ARBA00007362"/>
    </source>
</evidence>
<comment type="caution">
    <text evidence="9">The sequence shown here is derived from an EMBL/GenBank/DDBJ whole genome shotgun (WGS) entry which is preliminary data.</text>
</comment>
<accession>A0A4R2LGT7</accession>
<dbReference type="Proteomes" id="UP000295711">
    <property type="component" value="Unassembled WGS sequence"/>
</dbReference>